<dbReference type="Pfam" id="PF00480">
    <property type="entry name" value="ROK"/>
    <property type="match status" value="1"/>
</dbReference>
<sequence>MTVVGLDLGGTKIAAGVFDGTRLLSKVVLPTPEEGGMAVVQALAEATRKAEAEAGVEGVAIGLGTPGPLDFKEGVIRFTPNIRGLVNFPIRRLLEEATKRPVHLENDANAAALAEHHLGAARGEGSSLFLTVSTGIGGGVVLGGRVLRGERGQGGELGHITLLPGGPVCGCGLEGCLEALAAGRALEREASYAYHRKVDTKELFQLFQEGEPKARRILLQAARYVGMGLASLVKAFDPGVVVVGGGLALNAPQAYWEALEEAYRHYLAGWEAPPLRRALLGGEAGLLGAALTAYLEVRDGGG</sequence>
<dbReference type="Gene3D" id="3.30.420.40">
    <property type="match status" value="2"/>
</dbReference>
<dbReference type="PANTHER" id="PTHR18964:SF173">
    <property type="entry name" value="GLUCOKINASE"/>
    <property type="match status" value="1"/>
</dbReference>
<dbReference type="EMBL" id="LJJR01000004">
    <property type="protein sequence ID" value="KPD32841.1"/>
    <property type="molecule type" value="Genomic_DNA"/>
</dbReference>
<dbReference type="PANTHER" id="PTHR18964">
    <property type="entry name" value="ROK (REPRESSOR, ORF, KINASE) FAMILY"/>
    <property type="match status" value="1"/>
</dbReference>
<dbReference type="SUPFAM" id="SSF53067">
    <property type="entry name" value="Actin-like ATPase domain"/>
    <property type="match status" value="1"/>
</dbReference>
<proteinExistence type="predicted"/>
<evidence type="ECO:0000313" key="2">
    <source>
        <dbReference type="Proteomes" id="UP000053099"/>
    </source>
</evidence>
<dbReference type="InterPro" id="IPR049874">
    <property type="entry name" value="ROK_cs"/>
</dbReference>
<dbReference type="InterPro" id="IPR043129">
    <property type="entry name" value="ATPase_NBD"/>
</dbReference>
<dbReference type="PROSITE" id="PS01125">
    <property type="entry name" value="ROK"/>
    <property type="match status" value="1"/>
</dbReference>
<keyword evidence="1" id="KW-0808">Transferase</keyword>
<accession>A0A0N1KQF2</accession>
<name>A0A0N1KQF2_THESC</name>
<comment type="caution">
    <text evidence="1">The sequence shown here is derived from an EMBL/GenBank/DDBJ whole genome shotgun (WGS) entry which is preliminary data.</text>
</comment>
<dbReference type="InterPro" id="IPR000600">
    <property type="entry name" value="ROK"/>
</dbReference>
<dbReference type="AlphaFoldDB" id="A0A0N1KQF2"/>
<keyword evidence="1" id="KW-0418">Kinase</keyword>
<dbReference type="PATRIC" id="fig|37636.3.peg.1397"/>
<organism evidence="1 2">
    <name type="scientific">Thermus scotoductus</name>
    <dbReference type="NCBI Taxonomy" id="37636"/>
    <lineage>
        <taxon>Bacteria</taxon>
        <taxon>Thermotogati</taxon>
        <taxon>Deinococcota</taxon>
        <taxon>Deinococci</taxon>
        <taxon>Thermales</taxon>
        <taxon>Thermaceae</taxon>
        <taxon>Thermus</taxon>
    </lineage>
</organism>
<reference evidence="1 2" key="1">
    <citation type="submission" date="2015-09" db="EMBL/GenBank/DDBJ databases">
        <title>Draft genome sequence of Thermus scotoductus strain K1 isolated from a geothermal spring in Nagorno-Karabakh, Armenia.</title>
        <authorList>
            <person name="Saghatelyan A."/>
            <person name="Poghosyan L."/>
            <person name="Panosyan H."/>
            <person name="Birkeland N.-K."/>
        </authorList>
    </citation>
    <scope>NUCLEOTIDE SEQUENCE [LARGE SCALE GENOMIC DNA]</scope>
    <source>
        <strain evidence="1 2">K1</strain>
    </source>
</reference>
<evidence type="ECO:0000313" key="1">
    <source>
        <dbReference type="EMBL" id="KPD32841.1"/>
    </source>
</evidence>
<gene>
    <name evidence="1" type="ORF">AN926_01175</name>
</gene>
<dbReference type="Proteomes" id="UP000053099">
    <property type="component" value="Unassembled WGS sequence"/>
</dbReference>
<protein>
    <submittedName>
        <fullName evidence="1">Glucokinase</fullName>
    </submittedName>
</protein>
<dbReference type="GO" id="GO:0016301">
    <property type="term" value="F:kinase activity"/>
    <property type="evidence" value="ECO:0007669"/>
    <property type="project" value="UniProtKB-KW"/>
</dbReference>